<dbReference type="InterPro" id="IPR003323">
    <property type="entry name" value="OTU_dom"/>
</dbReference>
<dbReference type="EMBL" id="JAEHOE010000021">
    <property type="protein sequence ID" value="KAG2496057.1"/>
    <property type="molecule type" value="Genomic_DNA"/>
</dbReference>
<dbReference type="PROSITE" id="PS50802">
    <property type="entry name" value="OTU"/>
    <property type="match status" value="1"/>
</dbReference>
<dbReference type="SUPFAM" id="SSF54001">
    <property type="entry name" value="Cysteine proteinases"/>
    <property type="match status" value="1"/>
</dbReference>
<reference evidence="4" key="1">
    <citation type="journal article" date="2020" name="bioRxiv">
        <title>Comparative genomics of Chlamydomonas.</title>
        <authorList>
            <person name="Craig R.J."/>
            <person name="Hasan A.R."/>
            <person name="Ness R.W."/>
            <person name="Keightley P.D."/>
        </authorList>
    </citation>
    <scope>NUCLEOTIDE SEQUENCE</scope>
    <source>
        <strain evidence="4">CCAP 11/70</strain>
    </source>
</reference>
<dbReference type="GO" id="GO:0016579">
    <property type="term" value="P:protein deubiquitination"/>
    <property type="evidence" value="ECO:0007669"/>
    <property type="project" value="TreeGrafter"/>
</dbReference>
<feature type="compositionally biased region" description="Low complexity" evidence="2">
    <location>
        <begin position="299"/>
        <end position="325"/>
    </location>
</feature>
<dbReference type="Pfam" id="PF02338">
    <property type="entry name" value="OTU"/>
    <property type="match status" value="1"/>
</dbReference>
<feature type="domain" description="OTU" evidence="3">
    <location>
        <begin position="56"/>
        <end position="180"/>
    </location>
</feature>
<sequence>MAGKKTVKGAAAAKAKDTKKEKQDGGKDDKKKERAKKWRKSDPGDDLASELAALGLRIKDITGDGNCFFRALGDQLHGDEGVHPQLRHRVVSYMVEHEEDFAPFVEDDESFGTYVARMKKDGTWAGYMEVVGASRCLEANLTIYQSGQPRWRVINHDESTAPMLHLSYHDGQHYNSVRMKDDYSTGPPAPIVLTGDGTIAARPQRTGDGRWDERDERQVAASTACTDTGLVRKALEDAGGDVDLAIEKVIEALAAAPATEADAAGGEGVSAAATVAGAGSAGTTGADGGGARKDGEASPSVGAGTAGPTAGDPAASASAGTEPTVAGGGGASTGTAAAPAPASDPKPPSVPAATPAAGTGDDVAGGAGPRKKGVAVRKAGAAAGAGAGSASAPSNNKPCPCGSRKKYKACCGAAAAAAGRRKAAAGEKESGRDAGSEATVVVAQVAALVI</sequence>
<comment type="similarity">
    <text evidence="1">Belongs to the peptidase C85 family.</text>
</comment>
<dbReference type="InterPro" id="IPR004027">
    <property type="entry name" value="SEC_C_motif"/>
</dbReference>
<name>A0A835Y6N0_9CHLO</name>
<evidence type="ECO:0000313" key="5">
    <source>
        <dbReference type="Proteomes" id="UP000612055"/>
    </source>
</evidence>
<dbReference type="GO" id="GO:0004843">
    <property type="term" value="F:cysteine-type deubiquitinase activity"/>
    <property type="evidence" value="ECO:0007669"/>
    <property type="project" value="TreeGrafter"/>
</dbReference>
<dbReference type="SUPFAM" id="SSF103642">
    <property type="entry name" value="Sec-C motif"/>
    <property type="match status" value="1"/>
</dbReference>
<dbReference type="OrthoDB" id="415023at2759"/>
<evidence type="ECO:0000313" key="4">
    <source>
        <dbReference type="EMBL" id="KAG2496057.1"/>
    </source>
</evidence>
<dbReference type="Gene3D" id="3.90.70.80">
    <property type="match status" value="1"/>
</dbReference>
<feature type="region of interest" description="Disordered" evidence="2">
    <location>
        <begin position="1"/>
        <end position="45"/>
    </location>
</feature>
<evidence type="ECO:0000259" key="3">
    <source>
        <dbReference type="PROSITE" id="PS50802"/>
    </source>
</evidence>
<dbReference type="PANTHER" id="PTHR12419">
    <property type="entry name" value="OTU DOMAIN CONTAINING PROTEIN"/>
    <property type="match status" value="1"/>
</dbReference>
<dbReference type="Pfam" id="PF02810">
    <property type="entry name" value="SEC-C"/>
    <property type="match status" value="1"/>
</dbReference>
<feature type="compositionally biased region" description="Gly residues" evidence="2">
    <location>
        <begin position="279"/>
        <end position="289"/>
    </location>
</feature>
<feature type="region of interest" description="Disordered" evidence="2">
    <location>
        <begin position="278"/>
        <end position="372"/>
    </location>
</feature>
<dbReference type="Proteomes" id="UP000612055">
    <property type="component" value="Unassembled WGS sequence"/>
</dbReference>
<evidence type="ECO:0000256" key="2">
    <source>
        <dbReference type="SAM" id="MobiDB-lite"/>
    </source>
</evidence>
<keyword evidence="5" id="KW-1185">Reference proteome</keyword>
<comment type="caution">
    <text evidence="4">The sequence shown here is derived from an EMBL/GenBank/DDBJ whole genome shotgun (WGS) entry which is preliminary data.</text>
</comment>
<accession>A0A835Y6N0</accession>
<proteinExistence type="inferred from homology"/>
<feature type="compositionally biased region" description="Low complexity" evidence="2">
    <location>
        <begin position="351"/>
        <end position="362"/>
    </location>
</feature>
<dbReference type="InterPro" id="IPR038765">
    <property type="entry name" value="Papain-like_cys_pep_sf"/>
</dbReference>
<protein>
    <recommendedName>
        <fullName evidence="3">OTU domain-containing protein</fullName>
    </recommendedName>
</protein>
<dbReference type="PANTHER" id="PTHR12419:SF7">
    <property type="entry name" value="OTU DOMAIN-CONTAINING PROTEIN 3"/>
    <property type="match status" value="1"/>
</dbReference>
<feature type="compositionally biased region" description="Basic and acidic residues" evidence="2">
    <location>
        <begin position="14"/>
        <end position="32"/>
    </location>
</feature>
<dbReference type="InterPro" id="IPR050704">
    <property type="entry name" value="Peptidase_C85-like"/>
</dbReference>
<dbReference type="Gene3D" id="3.10.450.50">
    <property type="match status" value="1"/>
</dbReference>
<evidence type="ECO:0000256" key="1">
    <source>
        <dbReference type="ARBA" id="ARBA00010407"/>
    </source>
</evidence>
<dbReference type="CDD" id="cd22771">
    <property type="entry name" value="OTU_plant_OTU7-like"/>
    <property type="match status" value="1"/>
</dbReference>
<dbReference type="AlphaFoldDB" id="A0A835Y6N0"/>
<organism evidence="4 5">
    <name type="scientific">Edaphochlamys debaryana</name>
    <dbReference type="NCBI Taxonomy" id="47281"/>
    <lineage>
        <taxon>Eukaryota</taxon>
        <taxon>Viridiplantae</taxon>
        <taxon>Chlorophyta</taxon>
        <taxon>core chlorophytes</taxon>
        <taxon>Chlorophyceae</taxon>
        <taxon>CS clade</taxon>
        <taxon>Chlamydomonadales</taxon>
        <taxon>Chlamydomonadales incertae sedis</taxon>
        <taxon>Edaphochlamys</taxon>
    </lineage>
</organism>
<gene>
    <name evidence="4" type="ORF">HYH03_005976</name>
</gene>
<feature type="compositionally biased region" description="Low complexity" evidence="2">
    <location>
        <begin position="1"/>
        <end position="13"/>
    </location>
</feature>